<proteinExistence type="predicted"/>
<evidence type="ECO:0008006" key="3">
    <source>
        <dbReference type="Google" id="ProtNLM"/>
    </source>
</evidence>
<evidence type="ECO:0000313" key="2">
    <source>
        <dbReference type="EMBL" id="ETM31656.1"/>
    </source>
</evidence>
<gene>
    <name evidence="2" type="ORF">L914_20813</name>
</gene>
<organism evidence="2">
    <name type="scientific">Phytophthora nicotianae</name>
    <name type="common">Potato buckeye rot agent</name>
    <name type="synonym">Phytophthora parasitica</name>
    <dbReference type="NCBI Taxonomy" id="4792"/>
    <lineage>
        <taxon>Eukaryota</taxon>
        <taxon>Sar</taxon>
        <taxon>Stramenopiles</taxon>
        <taxon>Oomycota</taxon>
        <taxon>Peronosporomycetes</taxon>
        <taxon>Peronosporales</taxon>
        <taxon>Peronosporaceae</taxon>
        <taxon>Phytophthora</taxon>
    </lineage>
</organism>
<dbReference type="CDD" id="cd14279">
    <property type="entry name" value="CUE"/>
    <property type="match status" value="1"/>
</dbReference>
<feature type="region of interest" description="Disordered" evidence="1">
    <location>
        <begin position="41"/>
        <end position="61"/>
    </location>
</feature>
<feature type="compositionally biased region" description="Acidic residues" evidence="1">
    <location>
        <begin position="41"/>
        <end position="54"/>
    </location>
</feature>
<dbReference type="EMBL" id="KI696522">
    <property type="protein sequence ID" value="ETM31656.1"/>
    <property type="molecule type" value="Genomic_DNA"/>
</dbReference>
<accession>W2M5J2</accession>
<dbReference type="Proteomes" id="UP000054532">
    <property type="component" value="Unassembled WGS sequence"/>
</dbReference>
<protein>
    <recommendedName>
        <fullName evidence="3">CUE domain-containing protein</fullName>
    </recommendedName>
</protein>
<reference evidence="2" key="1">
    <citation type="submission" date="2013-11" db="EMBL/GenBank/DDBJ databases">
        <title>The Genome Sequence of Phytophthora parasitica IAC_01/95.</title>
        <authorList>
            <consortium name="The Broad Institute Genomics Platform"/>
            <person name="Russ C."/>
            <person name="Tyler B."/>
            <person name="Panabieres F."/>
            <person name="Shan W."/>
            <person name="Tripathy S."/>
            <person name="Grunwald N."/>
            <person name="Machado M."/>
            <person name="Johnson C.S."/>
            <person name="Arredondo F."/>
            <person name="Hong C."/>
            <person name="Coffey M."/>
            <person name="Young S.K."/>
            <person name="Zeng Q."/>
            <person name="Gargeya S."/>
            <person name="Fitzgerald M."/>
            <person name="Abouelleil A."/>
            <person name="Alvarado L."/>
            <person name="Chapman S.B."/>
            <person name="Gainer-Dewar J."/>
            <person name="Goldberg J."/>
            <person name="Griggs A."/>
            <person name="Gujja S."/>
            <person name="Hansen M."/>
            <person name="Howarth C."/>
            <person name="Imamovic A."/>
            <person name="Ireland A."/>
            <person name="Larimer J."/>
            <person name="McCowan C."/>
            <person name="Murphy C."/>
            <person name="Pearson M."/>
            <person name="Poon T.W."/>
            <person name="Priest M."/>
            <person name="Roberts A."/>
            <person name="Saif S."/>
            <person name="Shea T."/>
            <person name="Sykes S."/>
            <person name="Wortman J."/>
            <person name="Nusbaum C."/>
            <person name="Birren B."/>
        </authorList>
    </citation>
    <scope>NUCLEOTIDE SEQUENCE [LARGE SCALE GENOMIC DNA]</scope>
    <source>
        <strain evidence="2">IAC_01/95</strain>
    </source>
</reference>
<dbReference type="AlphaFoldDB" id="W2M5J2"/>
<evidence type="ECO:0000256" key="1">
    <source>
        <dbReference type="SAM" id="MobiDB-lite"/>
    </source>
</evidence>
<name>W2M5J2_PHYNI</name>
<sequence>METLRGVFPAVPTEALLRVLEICDQSVAVASTWLLENEWQDLTDAQDEEEEEGDEHARTSLVAQLPGTNFKKILRVKMRTKLETMMKTKKTCITTRATKENLWWREYHRLPKGSRSPPI</sequence>
<dbReference type="VEuPathDB" id="FungiDB:PPTG_06390"/>